<evidence type="ECO:0000256" key="6">
    <source>
        <dbReference type="ARBA" id="ARBA00023175"/>
    </source>
</evidence>
<dbReference type="AlphaFoldDB" id="A0A0S4JHJ3"/>
<dbReference type="Gene3D" id="3.30.740.10">
    <property type="entry name" value="Protein Inhibitor Of Neuronal Nitric Oxide Synthase"/>
    <property type="match status" value="1"/>
</dbReference>
<dbReference type="PANTHER" id="PTHR11886:SF38">
    <property type="entry name" value="DYNEIN LIGHT CHAIN"/>
    <property type="match status" value="1"/>
</dbReference>
<keyword evidence="5 8" id="KW-0243">Dynein</keyword>
<keyword evidence="4 8" id="KW-0493">Microtubule</keyword>
<dbReference type="InterPro" id="IPR037177">
    <property type="entry name" value="DLC_sf"/>
</dbReference>
<keyword evidence="10" id="KW-1185">Reference proteome</keyword>
<dbReference type="SUPFAM" id="SSF54648">
    <property type="entry name" value="DLC"/>
    <property type="match status" value="1"/>
</dbReference>
<dbReference type="GO" id="GO:0005868">
    <property type="term" value="C:cytoplasmic dynein complex"/>
    <property type="evidence" value="ECO:0007669"/>
    <property type="project" value="TreeGrafter"/>
</dbReference>
<accession>A0A0S4JHJ3</accession>
<dbReference type="InterPro" id="IPR001372">
    <property type="entry name" value="Dynein_light_chain_typ-1/2"/>
</dbReference>
<evidence type="ECO:0000256" key="5">
    <source>
        <dbReference type="ARBA" id="ARBA00023017"/>
    </source>
</evidence>
<dbReference type="Proteomes" id="UP000051952">
    <property type="component" value="Unassembled WGS sequence"/>
</dbReference>
<dbReference type="EMBL" id="CYKH01001751">
    <property type="protein sequence ID" value="CUG89588.1"/>
    <property type="molecule type" value="Genomic_DNA"/>
</dbReference>
<comment type="similarity">
    <text evidence="2 8">Belongs to the dynein light chain family.</text>
</comment>
<keyword evidence="6 8" id="KW-0505">Motor protein</keyword>
<dbReference type="OMA" id="MANIDTH"/>
<dbReference type="PROSITE" id="PS01239">
    <property type="entry name" value="DYNEIN_LIGHT_1"/>
    <property type="match status" value="1"/>
</dbReference>
<dbReference type="PANTHER" id="PTHR11886">
    <property type="entry name" value="DYNEIN LIGHT CHAIN"/>
    <property type="match status" value="1"/>
</dbReference>
<reference evidence="10" key="1">
    <citation type="submission" date="2015-09" db="EMBL/GenBank/DDBJ databases">
        <authorList>
            <consortium name="Pathogen Informatics"/>
        </authorList>
    </citation>
    <scope>NUCLEOTIDE SEQUENCE [LARGE SCALE GENOMIC DNA]</scope>
    <source>
        <strain evidence="10">Lake Konstanz</strain>
    </source>
</reference>
<evidence type="ECO:0000313" key="10">
    <source>
        <dbReference type="Proteomes" id="UP000051952"/>
    </source>
</evidence>
<dbReference type="GO" id="GO:0005874">
    <property type="term" value="C:microtubule"/>
    <property type="evidence" value="ECO:0007669"/>
    <property type="project" value="UniProtKB-KW"/>
</dbReference>
<evidence type="ECO:0000256" key="3">
    <source>
        <dbReference type="ARBA" id="ARBA00022490"/>
    </source>
</evidence>
<gene>
    <name evidence="9" type="ORF">BSAL_22200</name>
</gene>
<dbReference type="CDD" id="cd21450">
    <property type="entry name" value="DLC-like_DYNLL1-like"/>
    <property type="match status" value="1"/>
</dbReference>
<keyword evidence="3 8" id="KW-0963">Cytoplasm</keyword>
<sequence length="136" mass="15263">MSAATVNAPTADGGTSEVEKRVASIIREVQYADLPDDQQKIIMDIASSAYEKFVLLPTQSTWRKEPGARKELEREVERSCLREIAQHIKATLDEKLGASWHVVFGRSFASFVTHERMSMIHFSFEGADVVVWKHGA</sequence>
<keyword evidence="7 8" id="KW-0206">Cytoskeleton</keyword>
<dbReference type="GO" id="GO:0045505">
    <property type="term" value="F:dynein intermediate chain binding"/>
    <property type="evidence" value="ECO:0007669"/>
    <property type="project" value="TreeGrafter"/>
</dbReference>
<dbReference type="OrthoDB" id="10033309at2759"/>
<organism evidence="9 10">
    <name type="scientific">Bodo saltans</name>
    <name type="common">Flagellated protozoan</name>
    <dbReference type="NCBI Taxonomy" id="75058"/>
    <lineage>
        <taxon>Eukaryota</taxon>
        <taxon>Discoba</taxon>
        <taxon>Euglenozoa</taxon>
        <taxon>Kinetoplastea</taxon>
        <taxon>Metakinetoplastina</taxon>
        <taxon>Eubodonida</taxon>
        <taxon>Bodonidae</taxon>
        <taxon>Bodo</taxon>
    </lineage>
</organism>
<dbReference type="VEuPathDB" id="TriTrypDB:BSAL_22200"/>
<name>A0A0S4JHJ3_BODSA</name>
<evidence type="ECO:0000256" key="1">
    <source>
        <dbReference type="ARBA" id="ARBA00004245"/>
    </source>
</evidence>
<protein>
    <recommendedName>
        <fullName evidence="8">Dynein light chain</fullName>
    </recommendedName>
</protein>
<dbReference type="Pfam" id="PF01221">
    <property type="entry name" value="Dynein_light"/>
    <property type="match status" value="1"/>
</dbReference>
<dbReference type="GO" id="GO:0007017">
    <property type="term" value="P:microtubule-based process"/>
    <property type="evidence" value="ECO:0007669"/>
    <property type="project" value="InterPro"/>
</dbReference>
<dbReference type="SMART" id="SM01375">
    <property type="entry name" value="Dynein_light"/>
    <property type="match status" value="1"/>
</dbReference>
<evidence type="ECO:0000256" key="2">
    <source>
        <dbReference type="ARBA" id="ARBA00010156"/>
    </source>
</evidence>
<evidence type="ECO:0000256" key="8">
    <source>
        <dbReference type="RuleBase" id="RU365010"/>
    </source>
</evidence>
<evidence type="ECO:0000256" key="7">
    <source>
        <dbReference type="ARBA" id="ARBA00023212"/>
    </source>
</evidence>
<evidence type="ECO:0000313" key="9">
    <source>
        <dbReference type="EMBL" id="CUG89588.1"/>
    </source>
</evidence>
<evidence type="ECO:0000256" key="4">
    <source>
        <dbReference type="ARBA" id="ARBA00022701"/>
    </source>
</evidence>
<dbReference type="InterPro" id="IPR019763">
    <property type="entry name" value="Dynein_light_1/2_CS"/>
</dbReference>
<proteinExistence type="inferred from homology"/>
<comment type="subcellular location">
    <subcellularLocation>
        <location evidence="1 8">Cytoplasm</location>
        <location evidence="1 8">Cytoskeleton</location>
    </subcellularLocation>
</comment>